<name>A0ABU1SD01_9MICO</name>
<dbReference type="PRINTS" id="PR00455">
    <property type="entry name" value="HTHTETR"/>
</dbReference>
<evidence type="ECO:0000256" key="1">
    <source>
        <dbReference type="ARBA" id="ARBA00023125"/>
    </source>
</evidence>
<feature type="domain" description="HTH tetR-type" evidence="3">
    <location>
        <begin position="12"/>
        <end position="72"/>
    </location>
</feature>
<proteinExistence type="predicted"/>
<gene>
    <name evidence="4" type="ORF">J2Y69_002084</name>
</gene>
<organism evidence="4 5">
    <name type="scientific">Microbacterium resistens</name>
    <dbReference type="NCBI Taxonomy" id="156977"/>
    <lineage>
        <taxon>Bacteria</taxon>
        <taxon>Bacillati</taxon>
        <taxon>Actinomycetota</taxon>
        <taxon>Actinomycetes</taxon>
        <taxon>Micrococcales</taxon>
        <taxon>Microbacteriaceae</taxon>
        <taxon>Microbacterium</taxon>
    </lineage>
</organism>
<dbReference type="PANTHER" id="PTHR30055:SF200">
    <property type="entry name" value="HTH-TYPE TRANSCRIPTIONAL REPRESSOR BDCR"/>
    <property type="match status" value="1"/>
</dbReference>
<dbReference type="Gene3D" id="1.10.357.10">
    <property type="entry name" value="Tetracycline Repressor, domain 2"/>
    <property type="match status" value="1"/>
</dbReference>
<keyword evidence="1 2" id="KW-0238">DNA-binding</keyword>
<accession>A0ABU1SD01</accession>
<feature type="DNA-binding region" description="H-T-H motif" evidence="2">
    <location>
        <begin position="35"/>
        <end position="54"/>
    </location>
</feature>
<dbReference type="Pfam" id="PF00440">
    <property type="entry name" value="TetR_N"/>
    <property type="match status" value="1"/>
</dbReference>
<dbReference type="RefSeq" id="WP_310020321.1">
    <property type="nucleotide sequence ID" value="NZ_JAVDUM010000008.1"/>
</dbReference>
<dbReference type="InterPro" id="IPR009057">
    <property type="entry name" value="Homeodomain-like_sf"/>
</dbReference>
<dbReference type="InterPro" id="IPR001647">
    <property type="entry name" value="HTH_TetR"/>
</dbReference>
<dbReference type="SUPFAM" id="SSF48498">
    <property type="entry name" value="Tetracyclin repressor-like, C-terminal domain"/>
    <property type="match status" value="1"/>
</dbReference>
<dbReference type="InterPro" id="IPR050109">
    <property type="entry name" value="HTH-type_TetR-like_transc_reg"/>
</dbReference>
<reference evidence="4 5" key="1">
    <citation type="submission" date="2023-07" db="EMBL/GenBank/DDBJ databases">
        <title>Sorghum-associated microbial communities from plants grown in Nebraska, USA.</title>
        <authorList>
            <person name="Schachtman D."/>
        </authorList>
    </citation>
    <scope>NUCLEOTIDE SEQUENCE [LARGE SCALE GENOMIC DNA]</scope>
    <source>
        <strain evidence="4 5">2980</strain>
    </source>
</reference>
<evidence type="ECO:0000313" key="4">
    <source>
        <dbReference type="EMBL" id="MDR6867481.1"/>
    </source>
</evidence>
<dbReference type="Proteomes" id="UP001259347">
    <property type="component" value="Unassembled WGS sequence"/>
</dbReference>
<comment type="caution">
    <text evidence="4">The sequence shown here is derived from an EMBL/GenBank/DDBJ whole genome shotgun (WGS) entry which is preliminary data.</text>
</comment>
<dbReference type="EMBL" id="JAVDUM010000008">
    <property type="protein sequence ID" value="MDR6867481.1"/>
    <property type="molecule type" value="Genomic_DNA"/>
</dbReference>
<evidence type="ECO:0000313" key="5">
    <source>
        <dbReference type="Proteomes" id="UP001259347"/>
    </source>
</evidence>
<evidence type="ECO:0000259" key="3">
    <source>
        <dbReference type="PROSITE" id="PS50977"/>
    </source>
</evidence>
<dbReference type="PANTHER" id="PTHR30055">
    <property type="entry name" value="HTH-TYPE TRANSCRIPTIONAL REGULATOR RUTR"/>
    <property type="match status" value="1"/>
</dbReference>
<dbReference type="InterPro" id="IPR036271">
    <property type="entry name" value="Tet_transcr_reg_TetR-rel_C_sf"/>
</dbReference>
<protein>
    <submittedName>
        <fullName evidence="4">AcrR family transcriptional regulator</fullName>
    </submittedName>
</protein>
<evidence type="ECO:0000256" key="2">
    <source>
        <dbReference type="PROSITE-ProRule" id="PRU00335"/>
    </source>
</evidence>
<dbReference type="SUPFAM" id="SSF46689">
    <property type="entry name" value="Homeodomain-like"/>
    <property type="match status" value="1"/>
</dbReference>
<dbReference type="PROSITE" id="PS50977">
    <property type="entry name" value="HTH_TETR_2"/>
    <property type="match status" value="1"/>
</dbReference>
<keyword evidence="5" id="KW-1185">Reference proteome</keyword>
<sequence>MTVSIPELTPLTPGARRVLDAASLLFYERGIHAVGVDTIAEAAGVTKKTLYDRFGSKESLVVSYLQHRDLLWREHVAAHLALAPEPGVERVLAIFDAAITWSDEYSPKGCSAINARAEIGDGHDGHPVFPEVSRQKAWLLEVFDDLCRGAGVDAPEAMARAMMLLYEGAIVTVGMETFAQPFEVARDIARHLLVEALPSIPEPPSAVDIR</sequence>